<evidence type="ECO:0000313" key="3">
    <source>
        <dbReference type="Proteomes" id="UP000638353"/>
    </source>
</evidence>
<reference evidence="2" key="1">
    <citation type="journal article" date="2014" name="Int. J. Syst. Evol. Microbiol.">
        <title>Complete genome sequence of Corynebacterium casei LMG S-19264T (=DSM 44701T), isolated from a smear-ripened cheese.</title>
        <authorList>
            <consortium name="US DOE Joint Genome Institute (JGI-PGF)"/>
            <person name="Walter F."/>
            <person name="Albersmeier A."/>
            <person name="Kalinowski J."/>
            <person name="Ruckert C."/>
        </authorList>
    </citation>
    <scope>NUCLEOTIDE SEQUENCE</scope>
    <source>
        <strain evidence="2">JCM 4637</strain>
    </source>
</reference>
<name>A0A918X7J4_9ACTN</name>
<dbReference type="Proteomes" id="UP000638353">
    <property type="component" value="Unassembled WGS sequence"/>
</dbReference>
<comment type="caution">
    <text evidence="2">The sequence shown here is derived from an EMBL/GenBank/DDBJ whole genome shotgun (WGS) entry which is preliminary data.</text>
</comment>
<feature type="transmembrane region" description="Helical" evidence="1">
    <location>
        <begin position="181"/>
        <end position="200"/>
    </location>
</feature>
<evidence type="ECO:0000256" key="1">
    <source>
        <dbReference type="SAM" id="Phobius"/>
    </source>
</evidence>
<keyword evidence="1" id="KW-1133">Transmembrane helix</keyword>
<feature type="transmembrane region" description="Helical" evidence="1">
    <location>
        <begin position="134"/>
        <end position="160"/>
    </location>
</feature>
<organism evidence="2 3">
    <name type="scientific">Streptomyces finlayi</name>
    <dbReference type="NCBI Taxonomy" id="67296"/>
    <lineage>
        <taxon>Bacteria</taxon>
        <taxon>Bacillati</taxon>
        <taxon>Actinomycetota</taxon>
        <taxon>Actinomycetes</taxon>
        <taxon>Kitasatosporales</taxon>
        <taxon>Streptomycetaceae</taxon>
        <taxon>Streptomyces</taxon>
    </lineage>
</organism>
<protein>
    <submittedName>
        <fullName evidence="2">Uncharacterized protein</fullName>
    </submittedName>
</protein>
<feature type="transmembrane region" description="Helical" evidence="1">
    <location>
        <begin position="81"/>
        <end position="114"/>
    </location>
</feature>
<reference evidence="2" key="2">
    <citation type="submission" date="2020-09" db="EMBL/GenBank/DDBJ databases">
        <authorList>
            <person name="Sun Q."/>
            <person name="Ohkuma M."/>
        </authorList>
    </citation>
    <scope>NUCLEOTIDE SEQUENCE</scope>
    <source>
        <strain evidence="2">JCM 4637</strain>
    </source>
</reference>
<dbReference type="AlphaFoldDB" id="A0A918X7J4"/>
<accession>A0A918X7J4</accession>
<evidence type="ECO:0000313" key="2">
    <source>
        <dbReference type="EMBL" id="GHD15646.1"/>
    </source>
</evidence>
<sequence length="203" mass="21404">MDSSVQVQAKVAGPRRVPGWREIVREPFRAETWRRVLYLVLVVPVSVVCVPLAVVGGPVGRVQRALRERVLGESFEVRERGGVLGVVHALAAVPLGVVGLVVTAYCWFVVVINVGYPLRPGGDPTNAWGGPTMAGAWAVHGIAGGVGFLLLTPWIGRGFVALQGRLAEGLLGRDGRGRGRALGLAVGVVVVCGLLSVPVVHQF</sequence>
<dbReference type="EMBL" id="BMVC01000023">
    <property type="protein sequence ID" value="GHD15646.1"/>
    <property type="molecule type" value="Genomic_DNA"/>
</dbReference>
<dbReference type="RefSeq" id="WP_189827605.1">
    <property type="nucleotide sequence ID" value="NZ_BMVC01000023.1"/>
</dbReference>
<keyword evidence="1" id="KW-0812">Transmembrane</keyword>
<feature type="transmembrane region" description="Helical" evidence="1">
    <location>
        <begin position="36"/>
        <end position="60"/>
    </location>
</feature>
<gene>
    <name evidence="2" type="ORF">GCM10010334_76050</name>
</gene>
<keyword evidence="1" id="KW-0472">Membrane</keyword>
<proteinExistence type="predicted"/>